<reference evidence="7 8" key="1">
    <citation type="submission" date="2024-09" db="EMBL/GenBank/DDBJ databases">
        <authorList>
            <person name="Sun Q."/>
            <person name="Mori K."/>
        </authorList>
    </citation>
    <scope>NUCLEOTIDE SEQUENCE [LARGE SCALE GENOMIC DNA]</scope>
    <source>
        <strain evidence="7 8">NCAIM B.02610</strain>
    </source>
</reference>
<keyword evidence="2 5" id="KW-0812">Transmembrane</keyword>
<dbReference type="InterPro" id="IPR016941">
    <property type="entry name" value="UCP029962"/>
</dbReference>
<protein>
    <submittedName>
        <fullName evidence="7">YkvA family protein</fullName>
    </submittedName>
</protein>
<keyword evidence="8" id="KW-1185">Reference proteome</keyword>
<evidence type="ECO:0000313" key="7">
    <source>
        <dbReference type="EMBL" id="MFC0470456.1"/>
    </source>
</evidence>
<sequence length="90" mass="10666">MRKVLKRITFIFKVWKFVPFLKDYFLSKEVSKGKKVIGVLLIVVYVIFPFDIIPDFLTFIGIIDDIVIATFIFERMVKMAPESLKRKYDV</sequence>
<organism evidence="7 8">
    <name type="scientific">Halalkalibacter kiskunsagensis</name>
    <dbReference type="NCBI Taxonomy" id="1548599"/>
    <lineage>
        <taxon>Bacteria</taxon>
        <taxon>Bacillati</taxon>
        <taxon>Bacillota</taxon>
        <taxon>Bacilli</taxon>
        <taxon>Bacillales</taxon>
        <taxon>Bacillaceae</taxon>
        <taxon>Halalkalibacter</taxon>
    </lineage>
</organism>
<name>A0ABV6KAW9_9BACI</name>
<evidence type="ECO:0000259" key="6">
    <source>
        <dbReference type="Pfam" id="PF06803"/>
    </source>
</evidence>
<dbReference type="InterPro" id="IPR010652">
    <property type="entry name" value="DUF1232"/>
</dbReference>
<evidence type="ECO:0000256" key="1">
    <source>
        <dbReference type="ARBA" id="ARBA00004127"/>
    </source>
</evidence>
<evidence type="ECO:0000313" key="8">
    <source>
        <dbReference type="Proteomes" id="UP001589838"/>
    </source>
</evidence>
<evidence type="ECO:0000256" key="3">
    <source>
        <dbReference type="ARBA" id="ARBA00022989"/>
    </source>
</evidence>
<dbReference type="Pfam" id="PF06803">
    <property type="entry name" value="DUF1232"/>
    <property type="match status" value="1"/>
</dbReference>
<dbReference type="EMBL" id="JBHLUX010000020">
    <property type="protein sequence ID" value="MFC0470456.1"/>
    <property type="molecule type" value="Genomic_DNA"/>
</dbReference>
<accession>A0ABV6KAW9</accession>
<feature type="transmembrane region" description="Helical" evidence="5">
    <location>
        <begin position="59"/>
        <end position="77"/>
    </location>
</feature>
<comment type="subcellular location">
    <subcellularLocation>
        <location evidence="1">Endomembrane system</location>
        <topology evidence="1">Multi-pass membrane protein</topology>
    </subcellularLocation>
</comment>
<dbReference type="Proteomes" id="UP001589838">
    <property type="component" value="Unassembled WGS sequence"/>
</dbReference>
<proteinExistence type="predicted"/>
<evidence type="ECO:0000256" key="4">
    <source>
        <dbReference type="ARBA" id="ARBA00023136"/>
    </source>
</evidence>
<dbReference type="PIRSF" id="PIRSF029962">
    <property type="entry name" value="UCP029962"/>
    <property type="match status" value="1"/>
</dbReference>
<comment type="caution">
    <text evidence="7">The sequence shown here is derived from an EMBL/GenBank/DDBJ whole genome shotgun (WGS) entry which is preliminary data.</text>
</comment>
<keyword evidence="3 5" id="KW-1133">Transmembrane helix</keyword>
<gene>
    <name evidence="7" type="ORF">ACFFHM_07960</name>
</gene>
<feature type="domain" description="DUF1232" evidence="6">
    <location>
        <begin position="38"/>
        <end position="71"/>
    </location>
</feature>
<dbReference type="RefSeq" id="WP_335960174.1">
    <property type="nucleotide sequence ID" value="NZ_JAXBLX010000009.1"/>
</dbReference>
<evidence type="ECO:0000256" key="2">
    <source>
        <dbReference type="ARBA" id="ARBA00022692"/>
    </source>
</evidence>
<keyword evidence="4 5" id="KW-0472">Membrane</keyword>
<feature type="transmembrane region" description="Helical" evidence="5">
    <location>
        <begin position="36"/>
        <end position="53"/>
    </location>
</feature>
<evidence type="ECO:0000256" key="5">
    <source>
        <dbReference type="SAM" id="Phobius"/>
    </source>
</evidence>